<evidence type="ECO:0000256" key="3">
    <source>
        <dbReference type="SAM" id="MobiDB-lite"/>
    </source>
</evidence>
<dbReference type="InterPro" id="IPR008030">
    <property type="entry name" value="NmrA-like"/>
</dbReference>
<proteinExistence type="inferred from homology"/>
<reference evidence="6" key="1">
    <citation type="submission" date="2016-12" db="EMBL/GenBank/DDBJ databases">
        <authorList>
            <person name="Brunel B."/>
        </authorList>
    </citation>
    <scope>NUCLEOTIDE SEQUENCE [LARGE SCALE GENOMIC DNA]</scope>
</reference>
<keyword evidence="2" id="KW-0521">NADP</keyword>
<dbReference type="InterPro" id="IPR051164">
    <property type="entry name" value="NmrA-like_oxidored"/>
</dbReference>
<dbReference type="InterPro" id="IPR036291">
    <property type="entry name" value="NAD(P)-bd_dom_sf"/>
</dbReference>
<evidence type="ECO:0000259" key="4">
    <source>
        <dbReference type="Pfam" id="PF05368"/>
    </source>
</evidence>
<sequence length="309" mass="33259">MHMGWDINSHGGLDGKGGDAALPRAPTGKRQGKGPAAEACPSKNRELAEEVVEADLDRPESLKAAFEGAYGVFLVTNFWEEGTDEFKQATAAVRAAKEAGVQHFVWSTLPNVEAISGGKPHVPHFTGKAKIDWIVKKASFAHHTFVIAPFFYQNFVGALAPQKQEDGNLGWALPLDPDVRCIHMGDITELGDLVAGAFGHPDEPGNGEHLPLVGDFMSFNEIVDTLKRQGHKISFKQVPTDVFATSFPGAAEVAGTFSYFQVHTYLGPGPHDEIALVNKIAGRQASRFAMWAQVNFPAQKTDAESGVAA</sequence>
<dbReference type="Gene3D" id="3.90.25.10">
    <property type="entry name" value="UDP-galactose 4-epimerase, domain 1"/>
    <property type="match status" value="1"/>
</dbReference>
<evidence type="ECO:0000313" key="5">
    <source>
        <dbReference type="EMBL" id="SJM29565.1"/>
    </source>
</evidence>
<organism evidence="5 6">
    <name type="scientific">Mesorhizobium delmotii</name>
    <dbReference type="NCBI Taxonomy" id="1631247"/>
    <lineage>
        <taxon>Bacteria</taxon>
        <taxon>Pseudomonadati</taxon>
        <taxon>Pseudomonadota</taxon>
        <taxon>Alphaproteobacteria</taxon>
        <taxon>Hyphomicrobiales</taxon>
        <taxon>Phyllobacteriaceae</taxon>
        <taxon>Mesorhizobium</taxon>
    </lineage>
</organism>
<dbReference type="Pfam" id="PF05368">
    <property type="entry name" value="NmrA"/>
    <property type="match status" value="1"/>
</dbReference>
<dbReference type="AlphaFoldDB" id="A0A2P9AEM1"/>
<dbReference type="PANTHER" id="PTHR42748">
    <property type="entry name" value="NITROGEN METABOLITE REPRESSION PROTEIN NMRA FAMILY MEMBER"/>
    <property type="match status" value="1"/>
</dbReference>
<dbReference type="PANTHER" id="PTHR42748:SF7">
    <property type="entry name" value="NMRA LIKE REDOX SENSOR 1-RELATED"/>
    <property type="match status" value="1"/>
</dbReference>
<dbReference type="Gene3D" id="3.40.50.720">
    <property type="entry name" value="NAD(P)-binding Rossmann-like Domain"/>
    <property type="match status" value="1"/>
</dbReference>
<protein>
    <submittedName>
        <fullName evidence="5">Putative nucleoside-diphosphate sugar epimerase</fullName>
    </submittedName>
</protein>
<feature type="domain" description="NmrA-like" evidence="4">
    <location>
        <begin position="50"/>
        <end position="285"/>
    </location>
</feature>
<evidence type="ECO:0000256" key="1">
    <source>
        <dbReference type="ARBA" id="ARBA00006328"/>
    </source>
</evidence>
<dbReference type="CDD" id="cd05251">
    <property type="entry name" value="NmrA_like_SDR_a"/>
    <property type="match status" value="1"/>
</dbReference>
<keyword evidence="6" id="KW-1185">Reference proteome</keyword>
<dbReference type="EMBL" id="FUIG01000013">
    <property type="protein sequence ID" value="SJM29565.1"/>
    <property type="molecule type" value="Genomic_DNA"/>
</dbReference>
<evidence type="ECO:0000313" key="6">
    <source>
        <dbReference type="Proteomes" id="UP000245698"/>
    </source>
</evidence>
<name>A0A2P9AEM1_9HYPH</name>
<dbReference type="SUPFAM" id="SSF51735">
    <property type="entry name" value="NAD(P)-binding Rossmann-fold domains"/>
    <property type="match status" value="1"/>
</dbReference>
<accession>A0A2P9AEM1</accession>
<dbReference type="Proteomes" id="UP000245698">
    <property type="component" value="Unassembled WGS sequence"/>
</dbReference>
<feature type="region of interest" description="Disordered" evidence="3">
    <location>
        <begin position="1"/>
        <end position="45"/>
    </location>
</feature>
<comment type="similarity">
    <text evidence="1">Belongs to the NmrA-type oxidoreductase family.</text>
</comment>
<evidence type="ECO:0000256" key="2">
    <source>
        <dbReference type="ARBA" id="ARBA00022857"/>
    </source>
</evidence>
<gene>
    <name evidence="5" type="ORF">BQ8482_111495</name>
</gene>